<evidence type="ECO:0000256" key="1">
    <source>
        <dbReference type="SAM" id="Phobius"/>
    </source>
</evidence>
<dbReference type="EMBL" id="ACIL03000020">
    <property type="protein sequence ID" value="ESL01755.1"/>
    <property type="molecule type" value="Genomic_DNA"/>
</dbReference>
<evidence type="ECO:0000313" key="3">
    <source>
        <dbReference type="Proteomes" id="UP000018227"/>
    </source>
</evidence>
<dbReference type="STRING" id="592026.GCWU0000282_003052"/>
<dbReference type="eggNOG" id="ENOG502ZA8S">
    <property type="taxonomic scope" value="Bacteria"/>
</dbReference>
<accession>V2Z4B4</accession>
<dbReference type="AlphaFoldDB" id="V2Z4B4"/>
<comment type="caution">
    <text evidence="2">The sequence shown here is derived from an EMBL/GenBank/DDBJ whole genome shotgun (WGS) entry which is preliminary data.</text>
</comment>
<dbReference type="Proteomes" id="UP000018227">
    <property type="component" value="Unassembled WGS sequence"/>
</dbReference>
<evidence type="ECO:0000313" key="2">
    <source>
        <dbReference type="EMBL" id="ESL01755.1"/>
    </source>
</evidence>
<dbReference type="InterPro" id="IPR011733">
    <property type="entry name" value="CHP02185_IM"/>
</dbReference>
<keyword evidence="1" id="KW-0472">Membrane</keyword>
<keyword evidence="1" id="KW-0812">Transmembrane</keyword>
<feature type="transmembrane region" description="Helical" evidence="1">
    <location>
        <begin position="125"/>
        <end position="147"/>
    </location>
</feature>
<organism evidence="2 3">
    <name type="scientific">Catonella morbi ATCC 51271</name>
    <dbReference type="NCBI Taxonomy" id="592026"/>
    <lineage>
        <taxon>Bacteria</taxon>
        <taxon>Bacillati</taxon>
        <taxon>Bacillota</taxon>
        <taxon>Clostridia</taxon>
        <taxon>Lachnospirales</taxon>
        <taxon>Lachnospiraceae</taxon>
        <taxon>Catonella</taxon>
    </lineage>
</organism>
<proteinExistence type="predicted"/>
<dbReference type="NCBIfam" id="TIGR02185">
    <property type="entry name" value="Trep_Strep"/>
    <property type="match status" value="1"/>
</dbReference>
<sequence length="213" mass="23637">MFLLINEGEEKQMKLKLKDFIIVSLLGVVGFVISMASGMATQLFGAYGVFVHVSIGSFLCAPVYFVMCNKIPKRGAIFIYYFLSGIIYSIMGFIPMLPIMAVSGIVGEFLVGKADNYINMGRLSLSYVISQLIYSLHGFFFILVLGVEGLVKTFPNLFTLEAAQSVRDTFFNPMNMAVILSIEIIAAVLGTLFGKYIYKKFFDKTGDKRSILS</sequence>
<gene>
    <name evidence="2" type="ORF">GCWU0000282_003052</name>
</gene>
<dbReference type="HOGENOM" id="CLU_093450_2_0_9"/>
<dbReference type="Pfam" id="PF09605">
    <property type="entry name" value="Trep_Strep"/>
    <property type="match status" value="1"/>
</dbReference>
<protein>
    <recommendedName>
        <fullName evidence="4">TIGR02185 family protein</fullName>
    </recommendedName>
</protein>
<reference evidence="2 3" key="1">
    <citation type="submission" date="2013-06" db="EMBL/GenBank/DDBJ databases">
        <authorList>
            <person name="Weinstock G."/>
            <person name="Sodergren E."/>
            <person name="Clifton S."/>
            <person name="Fulton L."/>
            <person name="Fulton B."/>
            <person name="Courtney L."/>
            <person name="Fronick C."/>
            <person name="Harrison M."/>
            <person name="Strong C."/>
            <person name="Farmer C."/>
            <person name="Delahaunty K."/>
            <person name="Markovic C."/>
            <person name="Hall O."/>
            <person name="Minx P."/>
            <person name="Tomlinson C."/>
            <person name="Mitreva M."/>
            <person name="Nelson J."/>
            <person name="Hou S."/>
            <person name="Wollam A."/>
            <person name="Pepin K.H."/>
            <person name="Johnson M."/>
            <person name="Bhonagiri V."/>
            <person name="Nash W.E."/>
            <person name="Warren W."/>
            <person name="Chinwalla A."/>
            <person name="Mardis E.R."/>
            <person name="Wilson R.K."/>
        </authorList>
    </citation>
    <scope>NUCLEOTIDE SEQUENCE [LARGE SCALE GENOMIC DNA]</scope>
    <source>
        <strain evidence="2 3">ATCC 51271</strain>
    </source>
</reference>
<keyword evidence="3" id="KW-1185">Reference proteome</keyword>
<feature type="transmembrane region" description="Helical" evidence="1">
    <location>
        <begin position="78"/>
        <end position="105"/>
    </location>
</feature>
<feature type="transmembrane region" description="Helical" evidence="1">
    <location>
        <begin position="177"/>
        <end position="198"/>
    </location>
</feature>
<keyword evidence="1" id="KW-1133">Transmembrane helix</keyword>
<feature type="transmembrane region" description="Helical" evidence="1">
    <location>
        <begin position="46"/>
        <end position="66"/>
    </location>
</feature>
<name>V2Z4B4_9FIRM</name>
<evidence type="ECO:0008006" key="4">
    <source>
        <dbReference type="Google" id="ProtNLM"/>
    </source>
</evidence>
<feature type="transmembrane region" description="Helical" evidence="1">
    <location>
        <begin position="20"/>
        <end position="40"/>
    </location>
</feature>